<dbReference type="InterPro" id="IPR012338">
    <property type="entry name" value="Beta-lactam/transpept-like"/>
</dbReference>
<dbReference type="AlphaFoldDB" id="A0A9X2EJU1"/>
<name>A0A9X2EJU1_9GAMM</name>
<comment type="caution">
    <text evidence="1">The sequence shown here is derived from an EMBL/GenBank/DDBJ whole genome shotgun (WGS) entry which is preliminary data.</text>
</comment>
<evidence type="ECO:0008006" key="3">
    <source>
        <dbReference type="Google" id="ProtNLM"/>
    </source>
</evidence>
<organism evidence="1 2">
    <name type="scientific">Microbulbifer okhotskensis</name>
    <dbReference type="NCBI Taxonomy" id="2926617"/>
    <lineage>
        <taxon>Bacteria</taxon>
        <taxon>Pseudomonadati</taxon>
        <taxon>Pseudomonadota</taxon>
        <taxon>Gammaproteobacteria</taxon>
        <taxon>Cellvibrionales</taxon>
        <taxon>Microbulbiferaceae</taxon>
        <taxon>Microbulbifer</taxon>
    </lineage>
</organism>
<accession>A0A9X2EJU1</accession>
<evidence type="ECO:0000313" key="1">
    <source>
        <dbReference type="EMBL" id="MCO1332994.1"/>
    </source>
</evidence>
<proteinExistence type="predicted"/>
<dbReference type="RefSeq" id="WP_252464161.1">
    <property type="nucleotide sequence ID" value="NZ_JALBWM010000003.1"/>
</dbReference>
<reference evidence="1" key="1">
    <citation type="journal article" date="2022" name="Arch. Microbiol.">
        <title>Microbulbifer okhotskensis sp. nov., isolated from a deep bottom sediment of the Okhotsk Sea.</title>
        <authorList>
            <person name="Romanenko L."/>
            <person name="Kurilenko V."/>
            <person name="Otstavnykh N."/>
            <person name="Velansky P."/>
            <person name="Isaeva M."/>
            <person name="Mikhailov V."/>
        </authorList>
    </citation>
    <scope>NUCLEOTIDE SEQUENCE</scope>
    <source>
        <strain evidence="1">OS29</strain>
    </source>
</reference>
<sequence>MAVLNNRDKSGSQILSEAMCQEMFRLQLPESISGSQRFFWGDRNGIVAHIGADLGIFSDKYFEPEHKDGFVILMNRDMDSKSENAMKGIANRLMNI</sequence>
<dbReference type="SUPFAM" id="SSF56601">
    <property type="entry name" value="beta-lactamase/transpeptidase-like"/>
    <property type="match status" value="1"/>
</dbReference>
<gene>
    <name evidence="1" type="ORF">MO867_01450</name>
</gene>
<dbReference type="EMBL" id="JALBWM010000003">
    <property type="protein sequence ID" value="MCO1332994.1"/>
    <property type="molecule type" value="Genomic_DNA"/>
</dbReference>
<dbReference type="Proteomes" id="UP001139028">
    <property type="component" value="Unassembled WGS sequence"/>
</dbReference>
<keyword evidence="2" id="KW-1185">Reference proteome</keyword>
<evidence type="ECO:0000313" key="2">
    <source>
        <dbReference type="Proteomes" id="UP001139028"/>
    </source>
</evidence>
<protein>
    <recommendedName>
        <fullName evidence="3">Beta-lactamase</fullName>
    </recommendedName>
</protein>